<reference evidence="8 9" key="1">
    <citation type="journal article" date="2011" name="J. Bacteriol.">
        <title>Genome sequence of Brevibacillus laterosporus LMG 15441, a pathogen of invertebrates.</title>
        <authorList>
            <person name="Djukic M."/>
            <person name="Poehlein A."/>
            <person name="Thurmer A."/>
            <person name="Daniel R."/>
        </authorList>
    </citation>
    <scope>NUCLEOTIDE SEQUENCE [LARGE SCALE GENOMIC DNA]</scope>
    <source>
        <strain evidence="8 9">LMG 15441</strain>
    </source>
</reference>
<dbReference type="InterPro" id="IPR013324">
    <property type="entry name" value="RNA_pol_sigma_r3/r4-like"/>
</dbReference>
<dbReference type="KEGG" id="blr:BRLA_c037310"/>
<dbReference type="AlphaFoldDB" id="A0A075R9U2"/>
<dbReference type="GO" id="GO:0003677">
    <property type="term" value="F:DNA binding"/>
    <property type="evidence" value="ECO:0007669"/>
    <property type="project" value="UniProtKB-KW"/>
</dbReference>
<dbReference type="GO" id="GO:0016987">
    <property type="term" value="F:sigma factor activity"/>
    <property type="evidence" value="ECO:0007669"/>
    <property type="project" value="UniProtKB-KW"/>
</dbReference>
<evidence type="ECO:0000256" key="1">
    <source>
        <dbReference type="ARBA" id="ARBA00010641"/>
    </source>
</evidence>
<dbReference type="Gene3D" id="1.10.1740.10">
    <property type="match status" value="1"/>
</dbReference>
<dbReference type="SUPFAM" id="SSF88946">
    <property type="entry name" value="Sigma2 domain of RNA polymerase sigma factors"/>
    <property type="match status" value="1"/>
</dbReference>
<organism evidence="8 9">
    <name type="scientific">Brevibacillus laterosporus LMG 15441</name>
    <dbReference type="NCBI Taxonomy" id="1042163"/>
    <lineage>
        <taxon>Bacteria</taxon>
        <taxon>Bacillati</taxon>
        <taxon>Bacillota</taxon>
        <taxon>Bacilli</taxon>
        <taxon>Bacillales</taxon>
        <taxon>Paenibacillaceae</taxon>
        <taxon>Brevibacillus</taxon>
    </lineage>
</organism>
<dbReference type="InterPro" id="IPR014284">
    <property type="entry name" value="RNA_pol_sigma-70_dom"/>
</dbReference>
<dbReference type="HOGENOM" id="CLU_047691_3_4_9"/>
<dbReference type="InterPro" id="IPR007627">
    <property type="entry name" value="RNA_pol_sigma70_r2"/>
</dbReference>
<evidence type="ECO:0000256" key="5">
    <source>
        <dbReference type="ARBA" id="ARBA00023163"/>
    </source>
</evidence>
<evidence type="ECO:0000256" key="2">
    <source>
        <dbReference type="ARBA" id="ARBA00023015"/>
    </source>
</evidence>
<keyword evidence="3" id="KW-0731">Sigma factor</keyword>
<dbReference type="EMBL" id="CP007806">
    <property type="protein sequence ID" value="AIG28033.1"/>
    <property type="molecule type" value="Genomic_DNA"/>
</dbReference>
<name>A0A075R9U2_BRELA</name>
<proteinExistence type="inferred from homology"/>
<dbReference type="SUPFAM" id="SSF88659">
    <property type="entry name" value="Sigma3 and sigma4 domains of RNA polymerase sigma factors"/>
    <property type="match status" value="1"/>
</dbReference>
<keyword evidence="9" id="KW-1185">Reference proteome</keyword>
<dbReference type="GO" id="GO:0006352">
    <property type="term" value="P:DNA-templated transcription initiation"/>
    <property type="evidence" value="ECO:0007669"/>
    <property type="project" value="InterPro"/>
</dbReference>
<dbReference type="PANTHER" id="PTHR43133:SF8">
    <property type="entry name" value="RNA POLYMERASE SIGMA FACTOR HI_1459-RELATED"/>
    <property type="match status" value="1"/>
</dbReference>
<dbReference type="InterPro" id="IPR013249">
    <property type="entry name" value="RNA_pol_sigma70_r4_t2"/>
</dbReference>
<dbReference type="RefSeq" id="WP_041752351.1">
    <property type="nucleotide sequence ID" value="NZ_CP007806.1"/>
</dbReference>
<evidence type="ECO:0000256" key="3">
    <source>
        <dbReference type="ARBA" id="ARBA00023082"/>
    </source>
</evidence>
<evidence type="ECO:0000259" key="7">
    <source>
        <dbReference type="Pfam" id="PF08281"/>
    </source>
</evidence>
<evidence type="ECO:0000256" key="4">
    <source>
        <dbReference type="ARBA" id="ARBA00023125"/>
    </source>
</evidence>
<keyword evidence="5" id="KW-0804">Transcription</keyword>
<feature type="domain" description="RNA polymerase sigma-70 region 2" evidence="6">
    <location>
        <begin position="25"/>
        <end position="90"/>
    </location>
</feature>
<protein>
    <submittedName>
        <fullName evidence="8">RNA polymerase sigma-W factor</fullName>
    </submittedName>
</protein>
<dbReference type="InterPro" id="IPR039425">
    <property type="entry name" value="RNA_pol_sigma-70-like"/>
</dbReference>
<accession>A0A075R9U2</accession>
<evidence type="ECO:0000313" key="9">
    <source>
        <dbReference type="Proteomes" id="UP000005850"/>
    </source>
</evidence>
<dbReference type="Pfam" id="PF04542">
    <property type="entry name" value="Sigma70_r2"/>
    <property type="match status" value="1"/>
</dbReference>
<feature type="domain" description="RNA polymerase sigma factor 70 region 4 type 2" evidence="7">
    <location>
        <begin position="127"/>
        <end position="172"/>
    </location>
</feature>
<keyword evidence="2" id="KW-0805">Transcription regulation</keyword>
<sequence>MDKVELENLIVEIKNGSLDKFEIIIDHFQQPIFTYCYHMLGHKQEAEDAVQDVLFRAYKNLDRYTYSLSFSAWLYKIAYNYCAKQLRRRKLIRLLPFFYNRDQEGRNYVEEEIDHHYLGEPLSSIWRRLSTEERTLLILRVLEEKDYKEIAELMNKNPATLRKQFERALKKCKHYFVKKGGMLDEGQRSI</sequence>
<dbReference type="NCBIfam" id="TIGR02937">
    <property type="entry name" value="sigma70-ECF"/>
    <property type="match status" value="1"/>
</dbReference>
<dbReference type="eggNOG" id="COG1595">
    <property type="taxonomic scope" value="Bacteria"/>
</dbReference>
<dbReference type="PANTHER" id="PTHR43133">
    <property type="entry name" value="RNA POLYMERASE ECF-TYPE SIGMA FACTO"/>
    <property type="match status" value="1"/>
</dbReference>
<dbReference type="STRING" id="1042163.BRLA_c037310"/>
<dbReference type="Proteomes" id="UP000005850">
    <property type="component" value="Chromosome"/>
</dbReference>
<evidence type="ECO:0000313" key="8">
    <source>
        <dbReference type="EMBL" id="AIG28033.1"/>
    </source>
</evidence>
<evidence type="ECO:0000259" key="6">
    <source>
        <dbReference type="Pfam" id="PF04542"/>
    </source>
</evidence>
<dbReference type="InterPro" id="IPR036388">
    <property type="entry name" value="WH-like_DNA-bd_sf"/>
</dbReference>
<keyword evidence="4" id="KW-0238">DNA-binding</keyword>
<dbReference type="InterPro" id="IPR013325">
    <property type="entry name" value="RNA_pol_sigma_r2"/>
</dbReference>
<dbReference type="Gene3D" id="1.10.10.10">
    <property type="entry name" value="Winged helix-like DNA-binding domain superfamily/Winged helix DNA-binding domain"/>
    <property type="match status" value="1"/>
</dbReference>
<gene>
    <name evidence="8" type="primary">sigW_7</name>
    <name evidence="8" type="ORF">BRLA_c037310</name>
</gene>
<comment type="similarity">
    <text evidence="1">Belongs to the sigma-70 factor family. ECF subfamily.</text>
</comment>
<dbReference type="Pfam" id="PF08281">
    <property type="entry name" value="Sigma70_r4_2"/>
    <property type="match status" value="1"/>
</dbReference>